<dbReference type="GeneID" id="65128336"/>
<dbReference type="Proteomes" id="UP000516645">
    <property type="component" value="Segment"/>
</dbReference>
<dbReference type="InterPro" id="IPR038468">
    <property type="entry name" value="MmpS_C"/>
</dbReference>
<dbReference type="Gene3D" id="2.60.40.2880">
    <property type="entry name" value="MmpS1-5, C-terminal soluble domain"/>
    <property type="match status" value="1"/>
</dbReference>
<reference evidence="1 2" key="1">
    <citation type="submission" date="2020-07" db="EMBL/GenBank/DDBJ databases">
        <authorList>
            <person name="Bortz R.L."/>
            <person name="Bai C."/>
            <person name="Brody A."/>
            <person name="Douse D."/>
            <person name="Feder N.M."/>
            <person name="Fischer E."/>
            <person name="Kim I."/>
            <person name="Kornbau S."/>
            <person name="Malek C.E."/>
            <person name="Menendez J.A."/>
            <person name="Moore R.J."/>
            <person name="Pinkovsky V.I."/>
            <person name="Raghavan D."/>
            <person name="Reznik A.S."/>
            <person name="Sciarra A.R."/>
            <person name="Starinsky S.F."/>
            <person name="Vaughan O."/>
            <person name="Walker S.E."/>
            <person name="Wiemann J."/>
            <person name="Butela K.A."/>
            <person name="Garlena R.A."/>
            <person name="Russell D.A."/>
            <person name="Pope W.H."/>
            <person name="Jacobs-Sera D."/>
            <person name="Hatfull G.F."/>
        </authorList>
    </citation>
    <scope>NUCLEOTIDE SEQUENCE [LARGE SCALE GENOMIC DNA]</scope>
</reference>
<dbReference type="RefSeq" id="YP_010110046.1">
    <property type="nucleotide sequence ID" value="NC_055867.1"/>
</dbReference>
<proteinExistence type="predicted"/>
<evidence type="ECO:0000313" key="1">
    <source>
        <dbReference type="EMBL" id="QOC56004.1"/>
    </source>
</evidence>
<accession>A0A7L7SPW5</accession>
<keyword evidence="2" id="KW-1185">Reference proteome</keyword>
<gene>
    <name evidence="1" type="primary">6</name>
    <name evidence="1" type="ORF">SEA_CLOWN_6</name>
</gene>
<sequence>METTWKDLLHAAAWGAASAVVLTIGFNTAEAAAVDLDQRATVDYLVCGDGVAAITFVDEDGDLIDVVDDLSTGCWGYELYNGADGYGYPAGTSFAGVLAVDDNGGTVACTITVDGDVVASDVDVTDYYSFASCD</sequence>
<protein>
    <submittedName>
        <fullName evidence="1">Uncharacterized protein</fullName>
    </submittedName>
</protein>
<dbReference type="EMBL" id="MT771343">
    <property type="protein sequence ID" value="QOC56004.1"/>
    <property type="molecule type" value="Genomic_DNA"/>
</dbReference>
<evidence type="ECO:0000313" key="2">
    <source>
        <dbReference type="Proteomes" id="UP000516645"/>
    </source>
</evidence>
<name>A0A7L7SPW5_9CAUD</name>
<dbReference type="KEGG" id="vg:65128336"/>
<organism evidence="1 2">
    <name type="scientific">Gordonia phage Clown</name>
    <dbReference type="NCBI Taxonomy" id="2759393"/>
    <lineage>
        <taxon>Viruses</taxon>
        <taxon>Duplodnaviria</taxon>
        <taxon>Heunggongvirae</taxon>
        <taxon>Uroviricota</taxon>
        <taxon>Caudoviricetes</taxon>
        <taxon>Stackebrandtviridae</taxon>
        <taxon>Frickvirinae</taxon>
        <taxon>Clownvirus</taxon>
        <taxon>Clownvirus clown</taxon>
    </lineage>
</organism>